<accession>A0A9Q1MA12</accession>
<dbReference type="GO" id="GO:0009505">
    <property type="term" value="C:plant-type cell wall"/>
    <property type="evidence" value="ECO:0007669"/>
    <property type="project" value="TreeGrafter"/>
</dbReference>
<dbReference type="PANTHER" id="PTHR21562:SF65">
    <property type="entry name" value="PECTIN ACETYLESTERASE"/>
    <property type="match status" value="1"/>
</dbReference>
<reference evidence="8" key="1">
    <citation type="journal article" date="2023" name="Proc. Natl. Acad. Sci. U.S.A.">
        <title>Genomic and structural basis for evolution of tropane alkaloid biosynthesis.</title>
        <authorList>
            <person name="Wanga Y.-J."/>
            <person name="Taina T."/>
            <person name="Yua J.-Y."/>
            <person name="Lia J."/>
            <person name="Xua B."/>
            <person name="Chenc J."/>
            <person name="D'Auriad J.C."/>
            <person name="Huanga J.-P."/>
            <person name="Huanga S.-X."/>
        </authorList>
    </citation>
    <scope>NUCLEOTIDE SEQUENCE [LARGE SCALE GENOMIC DNA]</scope>
    <source>
        <strain evidence="8">cv. KIB-2019</strain>
    </source>
</reference>
<proteinExistence type="inferred from homology"/>
<evidence type="ECO:0000256" key="6">
    <source>
        <dbReference type="RuleBase" id="RU363114"/>
    </source>
</evidence>
<name>A0A9Q1MA12_9SOLA</name>
<gene>
    <name evidence="7" type="ORF">K7X08_012914</name>
</gene>
<dbReference type="GO" id="GO:0052793">
    <property type="term" value="F:pectin acetylesterase activity"/>
    <property type="evidence" value="ECO:0007669"/>
    <property type="project" value="TreeGrafter"/>
</dbReference>
<evidence type="ECO:0000256" key="1">
    <source>
        <dbReference type="ARBA" id="ARBA00003534"/>
    </source>
</evidence>
<evidence type="ECO:0000256" key="5">
    <source>
        <dbReference type="ARBA" id="ARBA00023316"/>
    </source>
</evidence>
<keyword evidence="6" id="KW-0378">Hydrolase</keyword>
<keyword evidence="4 6" id="KW-0134">Cell wall</keyword>
<protein>
    <recommendedName>
        <fullName evidence="6">Pectin acetylesterase</fullName>
        <ecNumber evidence="6">3.1.1.-</ecNumber>
    </recommendedName>
</protein>
<comment type="function">
    <text evidence="1 6">Hydrolyzes acetyl esters in homogalacturonan regions of pectin. In type I primary cell wall, galacturonic acid residues of pectin can be acetylated at the O-2 and O-3 positions. Decreasing the degree of acetylation of pectin gels in vitro alters their physical properties.</text>
</comment>
<dbReference type="Proteomes" id="UP001152561">
    <property type="component" value="Unassembled WGS sequence"/>
</dbReference>
<dbReference type="AlphaFoldDB" id="A0A9Q1MA12"/>
<dbReference type="PANTHER" id="PTHR21562">
    <property type="entry name" value="NOTUM-RELATED"/>
    <property type="match status" value="1"/>
</dbReference>
<comment type="subcellular location">
    <subcellularLocation>
        <location evidence="2 6">Secreted</location>
        <location evidence="2 6">Cell wall</location>
    </subcellularLocation>
</comment>
<keyword evidence="8" id="KW-1185">Reference proteome</keyword>
<evidence type="ECO:0000256" key="3">
    <source>
        <dbReference type="ARBA" id="ARBA00005784"/>
    </source>
</evidence>
<dbReference type="EMBL" id="JAJAGQ010000008">
    <property type="protein sequence ID" value="KAJ8555418.1"/>
    <property type="molecule type" value="Genomic_DNA"/>
</dbReference>
<dbReference type="Pfam" id="PF03283">
    <property type="entry name" value="PAE"/>
    <property type="match status" value="1"/>
</dbReference>
<evidence type="ECO:0000256" key="4">
    <source>
        <dbReference type="ARBA" id="ARBA00022512"/>
    </source>
</evidence>
<dbReference type="GO" id="GO:0071555">
    <property type="term" value="P:cell wall organization"/>
    <property type="evidence" value="ECO:0007669"/>
    <property type="project" value="UniProtKB-KW"/>
</dbReference>
<dbReference type="OrthoDB" id="2015280at2759"/>
<evidence type="ECO:0000313" key="8">
    <source>
        <dbReference type="Proteomes" id="UP001152561"/>
    </source>
</evidence>
<dbReference type="EC" id="3.1.1.-" evidence="6"/>
<dbReference type="InterPro" id="IPR004963">
    <property type="entry name" value="PAE/NOTUM"/>
</dbReference>
<comment type="caution">
    <text evidence="7">The sequence shown here is derived from an EMBL/GenBank/DDBJ whole genome shotgun (WGS) entry which is preliminary data.</text>
</comment>
<keyword evidence="6" id="KW-0964">Secreted</keyword>
<sequence length="457" mass="50838">MAISTKLCLNLSPQPPFTSNNSIPITQASWQRKEKSWKSQCVVGIACVVIIGLEFDSPILEEDNNMSFKRRALIFVSALLAVSCTTHVLGAGDALIVNITILQSATAQGAVCLDGSPPAYYLDRGHASGVRSWIIYLEGGGWCNTTAGCLYRSTMYLGSSKKMNQQSYFTGILYNRPEDNPEFYNWNRVKVKYCDGASFTGDVEQVDTENKLYFRGARIFKAIMKDLLSKGMQNAENAILSGSSAGGLATILNCDKFKSLLPNNARVKCVADAGFFIDGKTIAGTSYIEETYRRIVNLHGSAKNLPSACTSVMEPSLCFFPQNVVSYVQTPLFIINSIYDSWQINNTLVPLYLDPELVWDHCKAHLSNCTLSQHLTIQDFGVEFLKIFGGLTPSFTRGYFITSCHTHLGILQTRFWFSPTSPRLLHKTMGEAVADWYFERAGFQYIHTFPCARDCKV</sequence>
<comment type="similarity">
    <text evidence="3 6">Belongs to the pectinacetylesterase family.</text>
</comment>
<organism evidence="7 8">
    <name type="scientific">Anisodus acutangulus</name>
    <dbReference type="NCBI Taxonomy" id="402998"/>
    <lineage>
        <taxon>Eukaryota</taxon>
        <taxon>Viridiplantae</taxon>
        <taxon>Streptophyta</taxon>
        <taxon>Embryophyta</taxon>
        <taxon>Tracheophyta</taxon>
        <taxon>Spermatophyta</taxon>
        <taxon>Magnoliopsida</taxon>
        <taxon>eudicotyledons</taxon>
        <taxon>Gunneridae</taxon>
        <taxon>Pentapetalae</taxon>
        <taxon>asterids</taxon>
        <taxon>lamiids</taxon>
        <taxon>Solanales</taxon>
        <taxon>Solanaceae</taxon>
        <taxon>Solanoideae</taxon>
        <taxon>Hyoscyameae</taxon>
        <taxon>Anisodus</taxon>
    </lineage>
</organism>
<evidence type="ECO:0000256" key="2">
    <source>
        <dbReference type="ARBA" id="ARBA00004191"/>
    </source>
</evidence>
<keyword evidence="5 6" id="KW-0961">Cell wall biogenesis/degradation</keyword>
<evidence type="ECO:0000313" key="7">
    <source>
        <dbReference type="EMBL" id="KAJ8555418.1"/>
    </source>
</evidence>